<protein>
    <submittedName>
        <fullName evidence="2">PilZ domain-containing protein</fullName>
    </submittedName>
</protein>
<proteinExistence type="predicted"/>
<comment type="caution">
    <text evidence="2">The sequence shown here is derived from an EMBL/GenBank/DDBJ whole genome shotgun (WGS) entry which is preliminary data.</text>
</comment>
<feature type="domain" description="PilZ" evidence="1">
    <location>
        <begin position="8"/>
        <end position="88"/>
    </location>
</feature>
<name>A0A5A9XNX6_9BACT</name>
<dbReference type="InterPro" id="IPR009875">
    <property type="entry name" value="PilZ_domain"/>
</dbReference>
<dbReference type="EMBL" id="SRSD01000002">
    <property type="protein sequence ID" value="KAA0894303.1"/>
    <property type="molecule type" value="Genomic_DNA"/>
</dbReference>
<dbReference type="Gene3D" id="2.40.10.220">
    <property type="entry name" value="predicted glycosyltransferase like domains"/>
    <property type="match status" value="1"/>
</dbReference>
<accession>A0A5A9XNX6</accession>
<evidence type="ECO:0000259" key="1">
    <source>
        <dbReference type="Pfam" id="PF07238"/>
    </source>
</evidence>
<gene>
    <name evidence="2" type="ORF">ET418_04950</name>
</gene>
<dbReference type="RefSeq" id="WP_149306460.1">
    <property type="nucleotide sequence ID" value="NZ_SRSD01000002.1"/>
</dbReference>
<reference evidence="2 3" key="1">
    <citation type="submission" date="2019-04" db="EMBL/GenBank/DDBJ databases">
        <title>Geobacter ruber sp. nov., ferric-reducing bacteria isolated from paddy soil.</title>
        <authorList>
            <person name="Xu Z."/>
            <person name="Masuda Y."/>
            <person name="Itoh H."/>
            <person name="Senoo K."/>
        </authorList>
    </citation>
    <scope>NUCLEOTIDE SEQUENCE [LARGE SCALE GENOMIC DNA]</scope>
    <source>
        <strain evidence="2 3">Red88</strain>
    </source>
</reference>
<dbReference type="Pfam" id="PF07238">
    <property type="entry name" value="PilZ"/>
    <property type="match status" value="1"/>
</dbReference>
<dbReference type="GO" id="GO:0035438">
    <property type="term" value="F:cyclic-di-GMP binding"/>
    <property type="evidence" value="ECO:0007669"/>
    <property type="project" value="InterPro"/>
</dbReference>
<dbReference type="Proteomes" id="UP000324298">
    <property type="component" value="Unassembled WGS sequence"/>
</dbReference>
<organism evidence="2 3">
    <name type="scientific">Oryzomonas rubra</name>
    <dbReference type="NCBI Taxonomy" id="2509454"/>
    <lineage>
        <taxon>Bacteria</taxon>
        <taxon>Pseudomonadati</taxon>
        <taxon>Thermodesulfobacteriota</taxon>
        <taxon>Desulfuromonadia</taxon>
        <taxon>Geobacterales</taxon>
        <taxon>Geobacteraceae</taxon>
        <taxon>Oryzomonas</taxon>
    </lineage>
</organism>
<sequence>MQAERTERSDKRFAIKTQCLLNIGGAKYRCLIDNLSTTGASIEMDGPVQEGIKVGETGSLKALLLTAVEYRCKVVRVEGAHLGVQFLDT</sequence>
<dbReference type="OrthoDB" id="8003510at2"/>
<evidence type="ECO:0000313" key="2">
    <source>
        <dbReference type="EMBL" id="KAA0894303.1"/>
    </source>
</evidence>
<evidence type="ECO:0000313" key="3">
    <source>
        <dbReference type="Proteomes" id="UP000324298"/>
    </source>
</evidence>
<dbReference type="AlphaFoldDB" id="A0A5A9XNX6"/>
<keyword evidence="3" id="KW-1185">Reference proteome</keyword>
<dbReference type="SUPFAM" id="SSF141371">
    <property type="entry name" value="PilZ domain-like"/>
    <property type="match status" value="1"/>
</dbReference>